<evidence type="ECO:0000256" key="6">
    <source>
        <dbReference type="SAM" id="MobiDB-lite"/>
    </source>
</evidence>
<dbReference type="GO" id="GO:0003677">
    <property type="term" value="F:DNA binding"/>
    <property type="evidence" value="ECO:0007669"/>
    <property type="project" value="UniProtKB-KW"/>
</dbReference>
<dbReference type="PROSITE" id="PS51032">
    <property type="entry name" value="AP2_ERF"/>
    <property type="match status" value="2"/>
</dbReference>
<feature type="compositionally biased region" description="Low complexity" evidence="6">
    <location>
        <begin position="84"/>
        <end position="94"/>
    </location>
</feature>
<evidence type="ECO:0000256" key="2">
    <source>
        <dbReference type="ARBA" id="ARBA00023015"/>
    </source>
</evidence>
<feature type="compositionally biased region" description="Acidic residues" evidence="6">
    <location>
        <begin position="60"/>
        <end position="70"/>
    </location>
</feature>
<dbReference type="STRING" id="564608.C1N3L6"/>
<dbReference type="Gene3D" id="3.30.730.10">
    <property type="entry name" value="AP2/ERF domain"/>
    <property type="match status" value="2"/>
</dbReference>
<evidence type="ECO:0000259" key="7">
    <source>
        <dbReference type="PROSITE" id="PS51032"/>
    </source>
</evidence>
<dbReference type="eggNOG" id="ENOG502QQ82">
    <property type="taxonomic scope" value="Eukaryota"/>
</dbReference>
<dbReference type="GO" id="GO:0003700">
    <property type="term" value="F:DNA-binding transcription factor activity"/>
    <property type="evidence" value="ECO:0007669"/>
    <property type="project" value="InterPro"/>
</dbReference>
<dbReference type="EMBL" id="GG663746">
    <property type="protein sequence ID" value="EEH53215.1"/>
    <property type="molecule type" value="Genomic_DNA"/>
</dbReference>
<feature type="region of interest" description="Disordered" evidence="6">
    <location>
        <begin position="203"/>
        <end position="274"/>
    </location>
</feature>
<dbReference type="GO" id="GO:0005634">
    <property type="term" value="C:nucleus"/>
    <property type="evidence" value="ECO:0007669"/>
    <property type="project" value="UniProtKB-SubCell"/>
</dbReference>
<proteinExistence type="predicted"/>
<dbReference type="OrthoDB" id="207175at2759"/>
<dbReference type="PANTHER" id="PTHR32467">
    <property type="entry name" value="AP2-LIKE ETHYLENE-RESPONSIVE TRANSCRIPTION FACTOR"/>
    <property type="match status" value="1"/>
</dbReference>
<dbReference type="InterPro" id="IPR001471">
    <property type="entry name" value="AP2/ERF_dom"/>
</dbReference>
<keyword evidence="5" id="KW-0539">Nucleus</keyword>
<feature type="compositionally biased region" description="Pro residues" evidence="6">
    <location>
        <begin position="250"/>
        <end position="264"/>
    </location>
</feature>
<accession>C1N3L6</accession>
<dbReference type="CDD" id="cd00018">
    <property type="entry name" value="AP2"/>
    <property type="match status" value="2"/>
</dbReference>
<evidence type="ECO:0000256" key="3">
    <source>
        <dbReference type="ARBA" id="ARBA00023125"/>
    </source>
</evidence>
<dbReference type="AlphaFoldDB" id="C1N3L6"/>
<dbReference type="Proteomes" id="UP000001876">
    <property type="component" value="Unassembled WGS sequence"/>
</dbReference>
<keyword evidence="2" id="KW-0805">Transcription regulation</keyword>
<feature type="compositionally biased region" description="Basic and acidic residues" evidence="6">
    <location>
        <begin position="99"/>
        <end position="110"/>
    </location>
</feature>
<dbReference type="SUPFAM" id="SSF54171">
    <property type="entry name" value="DNA-binding domain"/>
    <property type="match status" value="2"/>
</dbReference>
<keyword evidence="4" id="KW-0804">Transcription</keyword>
<name>C1N3L6_MICPC</name>
<dbReference type="KEGG" id="mpp:MICPUCDRAFT_52220"/>
<feature type="region of interest" description="Disordered" evidence="6">
    <location>
        <begin position="84"/>
        <end position="110"/>
    </location>
</feature>
<sequence length="559" mass="58299">MDASSDPFGWLCDDPDDRGARVDRDARAHDLAFALGLSPLPTAAPFPAPLGLGSLASSLDADDDDGDGDDDAWRAIARSLLLEDATPPLASPSASGGGGDRDAPLPWSEDARGDGLLLELDATRVASPTTFGGLDPCELGVAMTRVLSVAKTETLLASMSAKKELASEGGGGAGAGGKKFGSAARAAVHSLLASAARADPAAAASAQTAAEPPGDATRGDVSSGGFGGPDENPPPKPKPKPKLKPKPKRALPPPPRSNKPPGVIPPGRSSKFRGVTKHRWTGRFEAHLWDSASERTNAKPGGRRKGKQVYLGGYASEKEAARAYDKAAIKYWGDAAHLNFDRGDYVEDMRHITTLTTAALVASLRRSSSGFSRGASKFRGVTRHHQHGRWEARIGRVLGNRYLYLGTFSSEEEAARSYDKAALRYRGPKAVTNFGRSEYSVAEIASMPLPLPLPLPRASSEGAAAVDAVAVAEKNAYATAAAAAAAGGVLVLASKAATATELAGGFASHPLDSAVVVRRMRTRDSECDSHITSLSLNFEGWADAPPATRARDDANDETV</sequence>
<feature type="region of interest" description="Disordered" evidence="6">
    <location>
        <begin position="49"/>
        <end position="72"/>
    </location>
</feature>
<dbReference type="RefSeq" id="XP_003062396.1">
    <property type="nucleotide sequence ID" value="XM_003062350.1"/>
</dbReference>
<feature type="domain" description="AP2/ERF" evidence="7">
    <location>
        <begin position="271"/>
        <end position="341"/>
    </location>
</feature>
<evidence type="ECO:0000256" key="1">
    <source>
        <dbReference type="ARBA" id="ARBA00004123"/>
    </source>
</evidence>
<keyword evidence="9" id="KW-1185">Reference proteome</keyword>
<evidence type="ECO:0000256" key="4">
    <source>
        <dbReference type="ARBA" id="ARBA00023163"/>
    </source>
</evidence>
<dbReference type="SMART" id="SM00380">
    <property type="entry name" value="AP2"/>
    <property type="match status" value="2"/>
</dbReference>
<feature type="domain" description="AP2/ERF" evidence="7">
    <location>
        <begin position="377"/>
        <end position="435"/>
    </location>
</feature>
<protein>
    <submittedName>
        <fullName evidence="8">Ant-like protein</fullName>
    </submittedName>
</protein>
<dbReference type="InterPro" id="IPR036955">
    <property type="entry name" value="AP2/ERF_dom_sf"/>
</dbReference>
<dbReference type="PRINTS" id="PR00367">
    <property type="entry name" value="ETHRSPELEMNT"/>
</dbReference>
<evidence type="ECO:0000313" key="9">
    <source>
        <dbReference type="Proteomes" id="UP000001876"/>
    </source>
</evidence>
<feature type="compositionally biased region" description="Low complexity" evidence="6">
    <location>
        <begin position="49"/>
        <end position="59"/>
    </location>
</feature>
<dbReference type="Pfam" id="PF00847">
    <property type="entry name" value="AP2"/>
    <property type="match status" value="2"/>
</dbReference>
<keyword evidence="3" id="KW-0238">DNA-binding</keyword>
<comment type="subcellular location">
    <subcellularLocation>
        <location evidence="1">Nucleus</location>
    </subcellularLocation>
</comment>
<feature type="region of interest" description="Disordered" evidence="6">
    <location>
        <begin position="1"/>
        <end position="23"/>
    </location>
</feature>
<dbReference type="GeneID" id="9687836"/>
<organism evidence="9">
    <name type="scientific">Micromonas pusilla (strain CCMP1545)</name>
    <name type="common">Picoplanktonic green alga</name>
    <dbReference type="NCBI Taxonomy" id="564608"/>
    <lineage>
        <taxon>Eukaryota</taxon>
        <taxon>Viridiplantae</taxon>
        <taxon>Chlorophyta</taxon>
        <taxon>Mamiellophyceae</taxon>
        <taxon>Mamiellales</taxon>
        <taxon>Mamiellaceae</taxon>
        <taxon>Micromonas</taxon>
    </lineage>
</organism>
<gene>
    <name evidence="8" type="ORF">MICPUCDRAFT_52220</name>
</gene>
<evidence type="ECO:0000256" key="5">
    <source>
        <dbReference type="ARBA" id="ARBA00023242"/>
    </source>
</evidence>
<dbReference type="PANTHER" id="PTHR32467:SF90">
    <property type="entry name" value="AP2-LIKE ETHYLENE-RESPONSIVE TRANSCRIPTION FACTOR AIL1"/>
    <property type="match status" value="1"/>
</dbReference>
<feature type="compositionally biased region" description="Basic residues" evidence="6">
    <location>
        <begin position="237"/>
        <end position="249"/>
    </location>
</feature>
<dbReference type="InterPro" id="IPR016177">
    <property type="entry name" value="DNA-bd_dom_sf"/>
</dbReference>
<evidence type="ECO:0000313" key="8">
    <source>
        <dbReference type="EMBL" id="EEH53215.1"/>
    </source>
</evidence>
<reference evidence="8 9" key="1">
    <citation type="journal article" date="2009" name="Science">
        <title>Green evolution and dynamic adaptations revealed by genomes of the marine picoeukaryotes Micromonas.</title>
        <authorList>
            <person name="Worden A.Z."/>
            <person name="Lee J.H."/>
            <person name="Mock T."/>
            <person name="Rouze P."/>
            <person name="Simmons M.P."/>
            <person name="Aerts A.L."/>
            <person name="Allen A.E."/>
            <person name="Cuvelier M.L."/>
            <person name="Derelle E."/>
            <person name="Everett M.V."/>
            <person name="Foulon E."/>
            <person name="Grimwood J."/>
            <person name="Gundlach H."/>
            <person name="Henrissat B."/>
            <person name="Napoli C."/>
            <person name="McDonald S.M."/>
            <person name="Parker M.S."/>
            <person name="Rombauts S."/>
            <person name="Salamov A."/>
            <person name="Von Dassow P."/>
            <person name="Badger J.H."/>
            <person name="Coutinho P.M."/>
            <person name="Demir E."/>
            <person name="Dubchak I."/>
            <person name="Gentemann C."/>
            <person name="Eikrem W."/>
            <person name="Gready J.E."/>
            <person name="John U."/>
            <person name="Lanier W."/>
            <person name="Lindquist E.A."/>
            <person name="Lucas S."/>
            <person name="Mayer K.F."/>
            <person name="Moreau H."/>
            <person name="Not F."/>
            <person name="Otillar R."/>
            <person name="Panaud O."/>
            <person name="Pangilinan J."/>
            <person name="Paulsen I."/>
            <person name="Piegu B."/>
            <person name="Poliakov A."/>
            <person name="Robbens S."/>
            <person name="Schmutz J."/>
            <person name="Toulza E."/>
            <person name="Wyss T."/>
            <person name="Zelensky A."/>
            <person name="Zhou K."/>
            <person name="Armbrust E.V."/>
            <person name="Bhattacharya D."/>
            <person name="Goodenough U.W."/>
            <person name="Van de Peer Y."/>
            <person name="Grigoriev I.V."/>
        </authorList>
    </citation>
    <scope>NUCLEOTIDE SEQUENCE [LARGE SCALE GENOMIC DNA]</scope>
    <source>
        <strain evidence="8 9">CCMP1545</strain>
    </source>
</reference>